<comment type="caution">
    <text evidence="1">The sequence shown here is derived from an EMBL/GenBank/DDBJ whole genome shotgun (WGS) entry which is preliminary data.</text>
</comment>
<dbReference type="OrthoDB" id="5319761at2759"/>
<accession>A0A1Y1ZXS2</accession>
<dbReference type="EMBL" id="MCFA01000028">
    <property type="protein sequence ID" value="ORY15051.1"/>
    <property type="molecule type" value="Genomic_DNA"/>
</dbReference>
<organism evidence="1 2">
    <name type="scientific">Clohesyomyces aquaticus</name>
    <dbReference type="NCBI Taxonomy" id="1231657"/>
    <lineage>
        <taxon>Eukaryota</taxon>
        <taxon>Fungi</taxon>
        <taxon>Dikarya</taxon>
        <taxon>Ascomycota</taxon>
        <taxon>Pezizomycotina</taxon>
        <taxon>Dothideomycetes</taxon>
        <taxon>Pleosporomycetidae</taxon>
        <taxon>Pleosporales</taxon>
        <taxon>Lindgomycetaceae</taxon>
        <taxon>Clohesyomyces</taxon>
    </lineage>
</organism>
<proteinExistence type="predicted"/>
<dbReference type="Proteomes" id="UP000193144">
    <property type="component" value="Unassembled WGS sequence"/>
</dbReference>
<keyword evidence="2" id="KW-1185">Reference proteome</keyword>
<evidence type="ECO:0000313" key="2">
    <source>
        <dbReference type="Proteomes" id="UP000193144"/>
    </source>
</evidence>
<name>A0A1Y1ZXS2_9PLEO</name>
<protein>
    <submittedName>
        <fullName evidence="1">Uncharacterized protein</fullName>
    </submittedName>
</protein>
<dbReference type="AlphaFoldDB" id="A0A1Y1ZXS2"/>
<gene>
    <name evidence="1" type="ORF">BCR34DRAFT_598754</name>
</gene>
<reference evidence="1 2" key="1">
    <citation type="submission" date="2016-07" db="EMBL/GenBank/DDBJ databases">
        <title>Pervasive Adenine N6-methylation of Active Genes in Fungi.</title>
        <authorList>
            <consortium name="DOE Joint Genome Institute"/>
            <person name="Mondo S.J."/>
            <person name="Dannebaum R.O."/>
            <person name="Kuo R.C."/>
            <person name="Labutti K."/>
            <person name="Haridas S."/>
            <person name="Kuo A."/>
            <person name="Salamov A."/>
            <person name="Ahrendt S.R."/>
            <person name="Lipzen A."/>
            <person name="Sullivan W."/>
            <person name="Andreopoulos W.B."/>
            <person name="Clum A."/>
            <person name="Lindquist E."/>
            <person name="Daum C."/>
            <person name="Ramamoorthy G.K."/>
            <person name="Gryganskyi A."/>
            <person name="Culley D."/>
            <person name="Magnuson J.K."/>
            <person name="James T.Y."/>
            <person name="O'Malley M.A."/>
            <person name="Stajich J.E."/>
            <person name="Spatafora J.W."/>
            <person name="Visel A."/>
            <person name="Grigoriev I.V."/>
        </authorList>
    </citation>
    <scope>NUCLEOTIDE SEQUENCE [LARGE SCALE GENOMIC DNA]</scope>
    <source>
        <strain evidence="1 2">CBS 115471</strain>
    </source>
</reference>
<evidence type="ECO:0000313" key="1">
    <source>
        <dbReference type="EMBL" id="ORY15051.1"/>
    </source>
</evidence>
<sequence length="755" mass="83167">MPDSGVVQIPFSAFKLINLDQTLGLEIYQQLYNDNAEPIGVIAIVQSLGLLRPSDKAVDCFNSKWTRESASWKFRQTGIEVVTGRSSTSGFMAKTREGEAAVMVLSLLLECMDSQEVSEVVRRVIDTTPGELVQIKPRKMQIKNVVTALESQTSCVSWQEEIEAAELAVFEHPQIWTPVAPLPSASFDISHQSMAAYFQALCTVTNFPDFHCTLETGGSIVVPFLLAHTVCGLRVCVTVNGELAFGNASSDAWQVRLEKIPGQSQTRVKIGKRLEDVQELLVLEDNEVGKLRANRVAINRVGKAVTTGQHLDEKEANNIAKLALSVATWTLANWNREVLDYSDTDSSVDYESDSSVMDAEASEASGHKDYGKVKRRLTAQAVSLWWGCSEPEALKMMDEAVTLTTVQPTGASWRSLHYPQRTLANIADFEALCQKDQMQRRSLKNKPQSREDYASIVHTLTTHVLLISFLCFNETSMSAIRVRSSSDPRNSAMGKTLACMKDPKPLGQSDILGSWYHWIKGSSPKSLDNVDVFVVDGFLVYRNLLLQLDLSPNACETIVVEAGHLQFQDCRADVVRSAFDSATIIGSAAVSSLNGPCKLRAKDKTGHVNARWSVDEVQGTLELGITLKCANSGIQVDTSISTIAKRAWSLLYGDKSIGCSHEEDYVGRLIEGQTLDELVPGSLFQDRAYPVPDRTSKLPPGYRTVKLYRAHGNDLGQIACLMSGSEKSQGFVRRDACLRCCVSFAQREGLDFVVD</sequence>